<feature type="domain" description="Rhamnogalacturonase A/B/Epimerase-like pectate lyase" evidence="2">
    <location>
        <begin position="60"/>
        <end position="304"/>
    </location>
</feature>
<keyword evidence="3" id="KW-0456">Lyase</keyword>
<keyword evidence="4" id="KW-1185">Reference proteome</keyword>
<dbReference type="PROSITE" id="PS51257">
    <property type="entry name" value="PROKAR_LIPOPROTEIN"/>
    <property type="match status" value="1"/>
</dbReference>
<evidence type="ECO:0000259" key="2">
    <source>
        <dbReference type="Pfam" id="PF12708"/>
    </source>
</evidence>
<dbReference type="Gene3D" id="2.160.20.10">
    <property type="entry name" value="Single-stranded right-handed beta-helix, Pectin lyase-like"/>
    <property type="match status" value="2"/>
</dbReference>
<comment type="caution">
    <text evidence="3">The sequence shown here is derived from an EMBL/GenBank/DDBJ whole genome shotgun (WGS) entry which is preliminary data.</text>
</comment>
<reference evidence="3" key="1">
    <citation type="submission" date="2023-03" db="EMBL/GenBank/DDBJ databases">
        <title>Massive genome expansion in bonnet fungi (Mycena s.s.) driven by repeated elements and novel gene families across ecological guilds.</title>
        <authorList>
            <consortium name="Lawrence Berkeley National Laboratory"/>
            <person name="Harder C.B."/>
            <person name="Miyauchi S."/>
            <person name="Viragh M."/>
            <person name="Kuo A."/>
            <person name="Thoen E."/>
            <person name="Andreopoulos B."/>
            <person name="Lu D."/>
            <person name="Skrede I."/>
            <person name="Drula E."/>
            <person name="Henrissat B."/>
            <person name="Morin E."/>
            <person name="Kohler A."/>
            <person name="Barry K."/>
            <person name="LaButti K."/>
            <person name="Morin E."/>
            <person name="Salamov A."/>
            <person name="Lipzen A."/>
            <person name="Mereny Z."/>
            <person name="Hegedus B."/>
            <person name="Baldrian P."/>
            <person name="Stursova M."/>
            <person name="Weitz H."/>
            <person name="Taylor A."/>
            <person name="Grigoriev I.V."/>
            <person name="Nagy L.G."/>
            <person name="Martin F."/>
            <person name="Kauserud H."/>
        </authorList>
    </citation>
    <scope>NUCLEOTIDE SEQUENCE</scope>
    <source>
        <strain evidence="3">CBHHK182m</strain>
    </source>
</reference>
<dbReference type="InterPro" id="IPR012334">
    <property type="entry name" value="Pectin_lyas_fold"/>
</dbReference>
<dbReference type="AlphaFoldDB" id="A0AAD7IAW4"/>
<dbReference type="InterPro" id="IPR024535">
    <property type="entry name" value="RHGA/B-epi-like_pectate_lyase"/>
</dbReference>
<protein>
    <submittedName>
        <fullName evidence="3">Pectate lyase superfamily protein-domain-containing protein</fullName>
    </submittedName>
</protein>
<keyword evidence="1" id="KW-0732">Signal</keyword>
<dbReference type="Pfam" id="PF12708">
    <property type="entry name" value="Pect-lyase_RHGA_epim"/>
    <property type="match status" value="1"/>
</dbReference>
<gene>
    <name evidence="3" type="ORF">B0H16DRAFT_1729676</name>
</gene>
<dbReference type="CDD" id="cd23668">
    <property type="entry name" value="GH55_beta13glucanase-like"/>
    <property type="match status" value="1"/>
</dbReference>
<dbReference type="GO" id="GO:0016829">
    <property type="term" value="F:lyase activity"/>
    <property type="evidence" value="ECO:0007669"/>
    <property type="project" value="UniProtKB-KW"/>
</dbReference>
<accession>A0AAD7IAW4</accession>
<sequence length="1107" mass="116990">MLRSFWPAYLAALVYMPSFALAAGCAGITRTAAPTDPYWMNDAALTSLSKSAYSPGYKVFRNVKVDYHAVGDGIADDTVAINNAISGTMVGAEAKITPAIIFFPPGKYRVTAPIIPFYYTSLVGDYNSKPMIIADANFVGIAVIGELSVYQLDNSNKSNVQLDADPYIPGEVNPDGTGVNRWQNQNNFFRSVRNLVIDTTAMSPDAFGTGIHWQVGQATSLINLDFKSSAATGTKHQGIFMENGSGGFMSDLTFNGGAFGMWISNQQFTIRNVQITNTASAIYQEWNWGFTWQNIGFDLNTGGLTLATQSAGGVLIIDSKISTTGIGIRSADSAWRFHNVAFTGISTANIQSSSGTVVAANLNTGIGLEWFQGNVYLGTSKRYLQGSFTPVGSRPQTLTDITGTYLYRSRPQYETYSGNQFLTLMTSGLGAMEDGINDDTAAINTFLSTNSGCAILLIETGTYLVKNTIFVPAGTQVAGTLYAVIMGSGPNFGDQKNPRPVIQVGNPGDVGQVEMSDLIITTVGGSAGAIGIEWNLDAGSQGAAGLWDVHIRLGGAKGTNINAANCATSSINAAGCTSAFLGLHITPSGSGYFENVWVWNADHDLDDPNQTQINSFSGRGILVESATGPVWLVGTASEHHVIYQYAFNNAQNIYAGLIQTETAYFQPTPIPPAPFSTTPSYGDPSEAVAAAWGLVITNSFDMFVYGVGLYSFFQTYGQACVPNRNCQDSMVLVDQQSAAVYIYQLTTAGSTNMVSYPGNVSVALQADNIDGFASTLSFWGANGTGTGTGTGPGGGGGFGDFDFIPWNPNPHPSPGAVSETFVVSGGGTTVVPIPTETTITVGSQFVFLDPGATPVTALLPSTVSEINSVTPTWTFPIVPPTAGPVTFTAPISGSQTFSSVVPPPSSGVIVTVTGPGGAVWSFSGGPSGPSVVGTLPPSVGISGGTTPTPVLPIGWLGPWTDPVFPFLPNPNGHHDRICWGSYSNSKQWWHARRSWSLDIIPPPGASTITFTGPLTSTSTWIRIVPVPTQTDTPGVNLIGPPADKDRCNSGNIWTLFFNLIIDPCLPLDVGIIDGITPVRQGGLAHGRTPYRGPLLPRRLKYNDEVYE</sequence>
<evidence type="ECO:0000313" key="4">
    <source>
        <dbReference type="Proteomes" id="UP001215598"/>
    </source>
</evidence>
<feature type="chain" id="PRO_5042194709" evidence="1">
    <location>
        <begin position="23"/>
        <end position="1107"/>
    </location>
</feature>
<dbReference type="InterPro" id="IPR011050">
    <property type="entry name" value="Pectin_lyase_fold/virulence"/>
</dbReference>
<organism evidence="3 4">
    <name type="scientific">Mycena metata</name>
    <dbReference type="NCBI Taxonomy" id="1033252"/>
    <lineage>
        <taxon>Eukaryota</taxon>
        <taxon>Fungi</taxon>
        <taxon>Dikarya</taxon>
        <taxon>Basidiomycota</taxon>
        <taxon>Agaricomycotina</taxon>
        <taxon>Agaricomycetes</taxon>
        <taxon>Agaricomycetidae</taxon>
        <taxon>Agaricales</taxon>
        <taxon>Marasmiineae</taxon>
        <taxon>Mycenaceae</taxon>
        <taxon>Mycena</taxon>
    </lineage>
</organism>
<evidence type="ECO:0000256" key="1">
    <source>
        <dbReference type="SAM" id="SignalP"/>
    </source>
</evidence>
<name>A0AAD7IAW4_9AGAR</name>
<dbReference type="EMBL" id="JARKIB010000109">
    <property type="protein sequence ID" value="KAJ7739000.1"/>
    <property type="molecule type" value="Genomic_DNA"/>
</dbReference>
<proteinExistence type="predicted"/>
<dbReference type="Proteomes" id="UP001215598">
    <property type="component" value="Unassembled WGS sequence"/>
</dbReference>
<dbReference type="SUPFAM" id="SSF51126">
    <property type="entry name" value="Pectin lyase-like"/>
    <property type="match status" value="2"/>
</dbReference>
<evidence type="ECO:0000313" key="3">
    <source>
        <dbReference type="EMBL" id="KAJ7739000.1"/>
    </source>
</evidence>
<feature type="signal peptide" evidence="1">
    <location>
        <begin position="1"/>
        <end position="22"/>
    </location>
</feature>